<accession>A0A5N5Q7G8</accession>
<dbReference type="Proteomes" id="UP000383932">
    <property type="component" value="Unassembled WGS sequence"/>
</dbReference>
<proteinExistence type="predicted"/>
<name>A0A5N5Q7G8_9AGAM</name>
<keyword evidence="2" id="KW-1185">Reference proteome</keyword>
<sequence length="178" mass="19926">MSLALGSWHLSLTLDDDSDMGILIGTSGTQDEPIIISDEELSLPHMSIPSKLVPAVLDDPPSTPQSVKLIMAPPTDIRDPLVVLNNLGRGRKARVGQSSDWTLHDIESKEEIDRFLLELRDRQPTSSTLAQELDQDFGSIRLQYHEHLLCYGSPPSADLEEWFVKERPFPKEIIDSSR</sequence>
<evidence type="ECO:0000313" key="2">
    <source>
        <dbReference type="Proteomes" id="UP000383932"/>
    </source>
</evidence>
<dbReference type="AlphaFoldDB" id="A0A5N5Q7G8"/>
<reference evidence="1 2" key="1">
    <citation type="journal article" date="2019" name="Fungal Biol. Biotechnol.">
        <title>Draft genome sequence of fastidious pathogen Ceratobasidium theobromae, which causes vascular-streak dieback in Theobroma cacao.</title>
        <authorList>
            <person name="Ali S.S."/>
            <person name="Asman A."/>
            <person name="Shao J."/>
            <person name="Firmansyah A.P."/>
            <person name="Susilo A.W."/>
            <person name="Rosmana A."/>
            <person name="McMahon P."/>
            <person name="Junaid M."/>
            <person name="Guest D."/>
            <person name="Kheng T.Y."/>
            <person name="Meinhardt L.W."/>
            <person name="Bailey B.A."/>
        </authorList>
    </citation>
    <scope>NUCLEOTIDE SEQUENCE [LARGE SCALE GENOMIC DNA]</scope>
    <source>
        <strain evidence="1 2">CT2</strain>
    </source>
</reference>
<organism evidence="1 2">
    <name type="scientific">Ceratobasidium theobromae</name>
    <dbReference type="NCBI Taxonomy" id="1582974"/>
    <lineage>
        <taxon>Eukaryota</taxon>
        <taxon>Fungi</taxon>
        <taxon>Dikarya</taxon>
        <taxon>Basidiomycota</taxon>
        <taxon>Agaricomycotina</taxon>
        <taxon>Agaricomycetes</taxon>
        <taxon>Cantharellales</taxon>
        <taxon>Ceratobasidiaceae</taxon>
        <taxon>Ceratobasidium</taxon>
    </lineage>
</organism>
<evidence type="ECO:0000313" key="1">
    <source>
        <dbReference type="EMBL" id="KAB5587624.1"/>
    </source>
</evidence>
<protein>
    <submittedName>
        <fullName evidence="1">Uncharacterized protein</fullName>
    </submittedName>
</protein>
<dbReference type="EMBL" id="SSOP01000921">
    <property type="protein sequence ID" value="KAB5587624.1"/>
    <property type="molecule type" value="Genomic_DNA"/>
</dbReference>
<gene>
    <name evidence="1" type="ORF">CTheo_8937</name>
</gene>
<comment type="caution">
    <text evidence="1">The sequence shown here is derived from an EMBL/GenBank/DDBJ whole genome shotgun (WGS) entry which is preliminary data.</text>
</comment>